<evidence type="ECO:0000313" key="5">
    <source>
        <dbReference type="EMBL" id="KAK1284984.1"/>
    </source>
</evidence>
<dbReference type="Pfam" id="PF03171">
    <property type="entry name" value="2OG-FeII_Oxy"/>
    <property type="match status" value="1"/>
</dbReference>
<dbReference type="Gene3D" id="2.60.120.330">
    <property type="entry name" value="B-lactam Antibiotic, Isopenicillin N Synthase, Chain"/>
    <property type="match status" value="1"/>
</dbReference>
<evidence type="ECO:0000256" key="1">
    <source>
        <dbReference type="ARBA" id="ARBA00022723"/>
    </source>
</evidence>
<feature type="domain" description="Isopenicillin N synthase-like Fe(2+) 2OG dioxygenase" evidence="4">
    <location>
        <begin position="14"/>
        <end position="67"/>
    </location>
</feature>
<accession>A0AAV9C8K5</accession>
<keyword evidence="2" id="KW-0408">Iron</keyword>
<dbReference type="AlphaFoldDB" id="A0AAV9C8K5"/>
<evidence type="ECO:0000313" key="6">
    <source>
        <dbReference type="Proteomes" id="UP001180020"/>
    </source>
</evidence>
<dbReference type="GO" id="GO:0046872">
    <property type="term" value="F:metal ion binding"/>
    <property type="evidence" value="ECO:0007669"/>
    <property type="project" value="UniProtKB-KW"/>
</dbReference>
<dbReference type="EMBL" id="JAUJYO010000020">
    <property type="protein sequence ID" value="KAK1284984.1"/>
    <property type="molecule type" value="Genomic_DNA"/>
</dbReference>
<keyword evidence="6" id="KW-1185">Reference proteome</keyword>
<evidence type="ECO:0000256" key="3">
    <source>
        <dbReference type="SAM" id="MobiDB-lite"/>
    </source>
</evidence>
<evidence type="ECO:0000259" key="4">
    <source>
        <dbReference type="Pfam" id="PF03171"/>
    </source>
</evidence>
<gene>
    <name evidence="5" type="primary">SRG1</name>
    <name evidence="5" type="ORF">QJS10_CPB20g01311</name>
</gene>
<dbReference type="InterPro" id="IPR027443">
    <property type="entry name" value="IPNS-like_sf"/>
</dbReference>
<organism evidence="5 6">
    <name type="scientific">Acorus calamus</name>
    <name type="common">Sweet flag</name>
    <dbReference type="NCBI Taxonomy" id="4465"/>
    <lineage>
        <taxon>Eukaryota</taxon>
        <taxon>Viridiplantae</taxon>
        <taxon>Streptophyta</taxon>
        <taxon>Embryophyta</taxon>
        <taxon>Tracheophyta</taxon>
        <taxon>Spermatophyta</taxon>
        <taxon>Magnoliopsida</taxon>
        <taxon>Liliopsida</taxon>
        <taxon>Acoraceae</taxon>
        <taxon>Acorus</taxon>
    </lineage>
</organism>
<keyword evidence="1" id="KW-0479">Metal-binding</keyword>
<sequence length="75" mass="8586">MQVDSPYYSRSMKLQGLQIMKDNNWVPVTPLPESFVVNIGDVIESLSNGKYRSINQGASRPRKERLSKPHSKPRK</sequence>
<dbReference type="InterPro" id="IPR050295">
    <property type="entry name" value="Plant_2OG-oxidoreductases"/>
</dbReference>
<dbReference type="InterPro" id="IPR044861">
    <property type="entry name" value="IPNS-like_FE2OG_OXY"/>
</dbReference>
<feature type="compositionally biased region" description="Basic residues" evidence="3">
    <location>
        <begin position="60"/>
        <end position="75"/>
    </location>
</feature>
<reference evidence="5" key="2">
    <citation type="submission" date="2023-06" db="EMBL/GenBank/DDBJ databases">
        <authorList>
            <person name="Ma L."/>
            <person name="Liu K.-W."/>
            <person name="Li Z."/>
            <person name="Hsiao Y.-Y."/>
            <person name="Qi Y."/>
            <person name="Fu T."/>
            <person name="Tang G."/>
            <person name="Zhang D."/>
            <person name="Sun W.-H."/>
            <person name="Liu D.-K."/>
            <person name="Li Y."/>
            <person name="Chen G.-Z."/>
            <person name="Liu X.-D."/>
            <person name="Liao X.-Y."/>
            <person name="Jiang Y.-T."/>
            <person name="Yu X."/>
            <person name="Hao Y."/>
            <person name="Huang J."/>
            <person name="Zhao X.-W."/>
            <person name="Ke S."/>
            <person name="Chen Y.-Y."/>
            <person name="Wu W.-L."/>
            <person name="Hsu J.-L."/>
            <person name="Lin Y.-F."/>
            <person name="Huang M.-D."/>
            <person name="Li C.-Y."/>
            <person name="Huang L."/>
            <person name="Wang Z.-W."/>
            <person name="Zhao X."/>
            <person name="Zhong W.-Y."/>
            <person name="Peng D.-H."/>
            <person name="Ahmad S."/>
            <person name="Lan S."/>
            <person name="Zhang J.-S."/>
            <person name="Tsai W.-C."/>
            <person name="Van De Peer Y."/>
            <person name="Liu Z.-J."/>
        </authorList>
    </citation>
    <scope>NUCLEOTIDE SEQUENCE</scope>
    <source>
        <strain evidence="5">CP</strain>
        <tissue evidence="5">Leaves</tissue>
    </source>
</reference>
<dbReference type="Proteomes" id="UP001180020">
    <property type="component" value="Unassembled WGS sequence"/>
</dbReference>
<protein>
    <submittedName>
        <fullName evidence="5">Protein SRG1</fullName>
    </submittedName>
</protein>
<comment type="caution">
    <text evidence="5">The sequence shown here is derived from an EMBL/GenBank/DDBJ whole genome shotgun (WGS) entry which is preliminary data.</text>
</comment>
<evidence type="ECO:0000256" key="2">
    <source>
        <dbReference type="ARBA" id="ARBA00023004"/>
    </source>
</evidence>
<dbReference type="SUPFAM" id="SSF51197">
    <property type="entry name" value="Clavaminate synthase-like"/>
    <property type="match status" value="1"/>
</dbReference>
<dbReference type="PANTHER" id="PTHR47991">
    <property type="entry name" value="OXOGLUTARATE/IRON-DEPENDENT DIOXYGENASE"/>
    <property type="match status" value="1"/>
</dbReference>
<name>A0AAV9C8K5_ACOCL</name>
<reference evidence="5" key="1">
    <citation type="journal article" date="2023" name="Nat. Commun.">
        <title>Diploid and tetraploid genomes of Acorus and the evolution of monocots.</title>
        <authorList>
            <person name="Ma L."/>
            <person name="Liu K.W."/>
            <person name="Li Z."/>
            <person name="Hsiao Y.Y."/>
            <person name="Qi Y."/>
            <person name="Fu T."/>
            <person name="Tang G.D."/>
            <person name="Zhang D."/>
            <person name="Sun W.H."/>
            <person name="Liu D.K."/>
            <person name="Li Y."/>
            <person name="Chen G.Z."/>
            <person name="Liu X.D."/>
            <person name="Liao X.Y."/>
            <person name="Jiang Y.T."/>
            <person name="Yu X."/>
            <person name="Hao Y."/>
            <person name="Huang J."/>
            <person name="Zhao X.W."/>
            <person name="Ke S."/>
            <person name="Chen Y.Y."/>
            <person name="Wu W.L."/>
            <person name="Hsu J.L."/>
            <person name="Lin Y.F."/>
            <person name="Huang M.D."/>
            <person name="Li C.Y."/>
            <person name="Huang L."/>
            <person name="Wang Z.W."/>
            <person name="Zhao X."/>
            <person name="Zhong W.Y."/>
            <person name="Peng D.H."/>
            <person name="Ahmad S."/>
            <person name="Lan S."/>
            <person name="Zhang J.S."/>
            <person name="Tsai W.C."/>
            <person name="Van de Peer Y."/>
            <person name="Liu Z.J."/>
        </authorList>
    </citation>
    <scope>NUCLEOTIDE SEQUENCE</scope>
    <source>
        <strain evidence="5">CP</strain>
    </source>
</reference>
<proteinExistence type="predicted"/>
<feature type="region of interest" description="Disordered" evidence="3">
    <location>
        <begin position="52"/>
        <end position="75"/>
    </location>
</feature>